<feature type="domain" description="Isochorismatase-like" evidence="2">
    <location>
        <begin position="33"/>
        <end position="206"/>
    </location>
</feature>
<dbReference type="SUPFAM" id="SSF52499">
    <property type="entry name" value="Isochorismatase-like hydrolases"/>
    <property type="match status" value="1"/>
</dbReference>
<dbReference type="GO" id="GO:0016787">
    <property type="term" value="F:hydrolase activity"/>
    <property type="evidence" value="ECO:0007669"/>
    <property type="project" value="UniProtKB-KW"/>
</dbReference>
<dbReference type="EMBL" id="VSSQ01011211">
    <property type="protein sequence ID" value="MPM46272.1"/>
    <property type="molecule type" value="Genomic_DNA"/>
</dbReference>
<sequence>MPNTLPIHTSQAHATIRAMSGATPISALSTHTTALIVIDFQNEYFNGRMPLPDADKALNNARTLIAWADENKLPVLHVQHIAPAGSAVFATDGTTVQFHSLMQPRAQDLVVQKDNVSVFVGTDVDAQLRSRNVDTLVIAGLMTHACVAGAARDAAPRGYHVVVASDASATRDITRANGESVDNTALHEGALAEIEDTFGDVLTTAQILQLPLR</sequence>
<organism evidence="3">
    <name type="scientific">bioreactor metagenome</name>
    <dbReference type="NCBI Taxonomy" id="1076179"/>
    <lineage>
        <taxon>unclassified sequences</taxon>
        <taxon>metagenomes</taxon>
        <taxon>ecological metagenomes</taxon>
    </lineage>
</organism>
<reference evidence="3" key="1">
    <citation type="submission" date="2019-08" db="EMBL/GenBank/DDBJ databases">
        <authorList>
            <person name="Kucharzyk K."/>
            <person name="Murdoch R.W."/>
            <person name="Higgins S."/>
            <person name="Loffler F."/>
        </authorList>
    </citation>
    <scope>NUCLEOTIDE SEQUENCE</scope>
</reference>
<proteinExistence type="predicted"/>
<evidence type="ECO:0000256" key="1">
    <source>
        <dbReference type="ARBA" id="ARBA00022801"/>
    </source>
</evidence>
<comment type="caution">
    <text evidence="3">The sequence shown here is derived from an EMBL/GenBank/DDBJ whole genome shotgun (WGS) entry which is preliminary data.</text>
</comment>
<dbReference type="InterPro" id="IPR036380">
    <property type="entry name" value="Isochorismatase-like_sf"/>
</dbReference>
<dbReference type="PANTHER" id="PTHR43540">
    <property type="entry name" value="PEROXYUREIDOACRYLATE/UREIDOACRYLATE AMIDOHYDROLASE-RELATED"/>
    <property type="match status" value="1"/>
</dbReference>
<accession>A0A644ZZR8</accession>
<name>A0A644ZZR8_9ZZZZ</name>
<dbReference type="Pfam" id="PF00857">
    <property type="entry name" value="Isochorismatase"/>
    <property type="match status" value="1"/>
</dbReference>
<keyword evidence="1 3" id="KW-0378">Hydrolase</keyword>
<protein>
    <submittedName>
        <fullName evidence="3">Peroxyureidoacrylate/ureidoacrylate amidohydrolase RutB</fullName>
        <ecNumber evidence="3">3.5.1.110</ecNumber>
    </submittedName>
</protein>
<dbReference type="InterPro" id="IPR000868">
    <property type="entry name" value="Isochorismatase-like_dom"/>
</dbReference>
<evidence type="ECO:0000259" key="2">
    <source>
        <dbReference type="Pfam" id="PF00857"/>
    </source>
</evidence>
<gene>
    <name evidence="3" type="primary">rutB_5</name>
    <name evidence="3" type="ORF">SDC9_92970</name>
</gene>
<evidence type="ECO:0000313" key="3">
    <source>
        <dbReference type="EMBL" id="MPM46272.1"/>
    </source>
</evidence>
<dbReference type="AlphaFoldDB" id="A0A644ZZR8"/>
<dbReference type="InterPro" id="IPR050272">
    <property type="entry name" value="Isochorismatase-like_hydrls"/>
</dbReference>
<dbReference type="EC" id="3.5.1.110" evidence="3"/>
<dbReference type="Gene3D" id="3.40.50.850">
    <property type="entry name" value="Isochorismatase-like"/>
    <property type="match status" value="1"/>
</dbReference>